<evidence type="ECO:0000313" key="2">
    <source>
        <dbReference type="Proteomes" id="UP001295444"/>
    </source>
</evidence>
<dbReference type="Proteomes" id="UP001295444">
    <property type="component" value="Chromosome 01"/>
</dbReference>
<organism evidence="1 2">
    <name type="scientific">Pelobates cultripes</name>
    <name type="common">Western spadefoot toad</name>
    <dbReference type="NCBI Taxonomy" id="61616"/>
    <lineage>
        <taxon>Eukaryota</taxon>
        <taxon>Metazoa</taxon>
        <taxon>Chordata</taxon>
        <taxon>Craniata</taxon>
        <taxon>Vertebrata</taxon>
        <taxon>Euteleostomi</taxon>
        <taxon>Amphibia</taxon>
        <taxon>Batrachia</taxon>
        <taxon>Anura</taxon>
        <taxon>Pelobatoidea</taxon>
        <taxon>Pelobatidae</taxon>
        <taxon>Pelobates</taxon>
    </lineage>
</organism>
<accession>A0AAD1QX89</accession>
<feature type="non-terminal residue" evidence="1">
    <location>
        <position position="73"/>
    </location>
</feature>
<dbReference type="EMBL" id="OW240912">
    <property type="protein sequence ID" value="CAH2219326.1"/>
    <property type="molecule type" value="Genomic_DNA"/>
</dbReference>
<name>A0AAD1QX89_PELCU</name>
<protein>
    <submittedName>
        <fullName evidence="1">Uncharacterized protein</fullName>
    </submittedName>
</protein>
<evidence type="ECO:0000313" key="1">
    <source>
        <dbReference type="EMBL" id="CAH2219326.1"/>
    </source>
</evidence>
<dbReference type="AlphaFoldDB" id="A0AAD1QX89"/>
<proteinExistence type="predicted"/>
<gene>
    <name evidence="1" type="ORF">PECUL_23A061804</name>
</gene>
<sequence length="73" mass="8414">MINEINTANKPVKLTMTANSEDVDFLDVHIYGQGHKLAYSLYTKPTDRNTLLYAENFHPTHLKSSLPYSQFLR</sequence>
<keyword evidence="2" id="KW-1185">Reference proteome</keyword>
<dbReference type="PANTHER" id="PTHR21301">
    <property type="entry name" value="REVERSE TRANSCRIPTASE"/>
    <property type="match status" value="1"/>
</dbReference>
<dbReference type="PANTHER" id="PTHR21301:SF10">
    <property type="entry name" value="REVERSE TRANSCRIPTASE DOMAIN-CONTAINING PROTEIN"/>
    <property type="match status" value="1"/>
</dbReference>
<reference evidence="1" key="1">
    <citation type="submission" date="2022-03" db="EMBL/GenBank/DDBJ databases">
        <authorList>
            <person name="Alioto T."/>
            <person name="Alioto T."/>
            <person name="Gomez Garrido J."/>
        </authorList>
    </citation>
    <scope>NUCLEOTIDE SEQUENCE</scope>
</reference>